<dbReference type="AlphaFoldDB" id="A0AAU7CI89"/>
<evidence type="ECO:0000256" key="1">
    <source>
        <dbReference type="ARBA" id="ARBA00004651"/>
    </source>
</evidence>
<proteinExistence type="predicted"/>
<comment type="subcellular location">
    <subcellularLocation>
        <location evidence="1">Cell membrane</location>
        <topology evidence="1">Multi-pass membrane protein</topology>
    </subcellularLocation>
</comment>
<evidence type="ECO:0000259" key="8">
    <source>
        <dbReference type="Pfam" id="PF13190"/>
    </source>
</evidence>
<evidence type="ECO:0000256" key="2">
    <source>
        <dbReference type="ARBA" id="ARBA00022448"/>
    </source>
</evidence>
<feature type="transmembrane region" description="Helical" evidence="7">
    <location>
        <begin position="12"/>
        <end position="30"/>
    </location>
</feature>
<keyword evidence="6 7" id="KW-0472">Membrane</keyword>
<dbReference type="EMBL" id="CP155447">
    <property type="protein sequence ID" value="XBH04723.1"/>
    <property type="molecule type" value="Genomic_DNA"/>
</dbReference>
<protein>
    <submittedName>
        <fullName evidence="9">Energy-coupling factor ABC transporter permease</fullName>
    </submittedName>
</protein>
<evidence type="ECO:0000256" key="6">
    <source>
        <dbReference type="ARBA" id="ARBA00023136"/>
    </source>
</evidence>
<evidence type="ECO:0000313" key="9">
    <source>
        <dbReference type="EMBL" id="XBH04723.1"/>
    </source>
</evidence>
<evidence type="ECO:0000256" key="7">
    <source>
        <dbReference type="SAM" id="Phobius"/>
    </source>
</evidence>
<dbReference type="Pfam" id="PF01891">
    <property type="entry name" value="CbiM"/>
    <property type="match status" value="1"/>
</dbReference>
<keyword evidence="5 7" id="KW-1133">Transmembrane helix</keyword>
<gene>
    <name evidence="9" type="ORF">V5E97_01530</name>
</gene>
<dbReference type="Pfam" id="PF13190">
    <property type="entry name" value="PDGLE"/>
    <property type="match status" value="1"/>
</dbReference>
<evidence type="ECO:0000256" key="5">
    <source>
        <dbReference type="ARBA" id="ARBA00022989"/>
    </source>
</evidence>
<dbReference type="InterPro" id="IPR002751">
    <property type="entry name" value="CbiM/NikMN"/>
</dbReference>
<evidence type="ECO:0000256" key="3">
    <source>
        <dbReference type="ARBA" id="ARBA00022475"/>
    </source>
</evidence>
<dbReference type="PANTHER" id="PTHR34229:SF1">
    <property type="entry name" value="METAL TRANSPORT PROTEIN HI_1621-RELATED"/>
    <property type="match status" value="1"/>
</dbReference>
<feature type="transmembrane region" description="Helical" evidence="7">
    <location>
        <begin position="221"/>
        <end position="243"/>
    </location>
</feature>
<keyword evidence="4 7" id="KW-0812">Transmembrane</keyword>
<keyword evidence="2" id="KW-0813">Transport</keyword>
<dbReference type="InterPro" id="IPR025937">
    <property type="entry name" value="PDGLE_dom"/>
</dbReference>
<keyword evidence="3" id="KW-1003">Cell membrane</keyword>
<dbReference type="GO" id="GO:0000041">
    <property type="term" value="P:transition metal ion transport"/>
    <property type="evidence" value="ECO:0007669"/>
    <property type="project" value="InterPro"/>
</dbReference>
<evidence type="ECO:0000256" key="4">
    <source>
        <dbReference type="ARBA" id="ARBA00022692"/>
    </source>
</evidence>
<sequence length="324" mass="32841">MHIPDAVLDPKVAAATGVVAAAGMSAGLRLLESRLGERTTVLMGTMAAFVFAAQMVNFPIGPLPISGHLLGGVLSAVMLGPWAGAVVIGAVLIVQCLLFGDGGLTALGANFLNMGLIGAVGGYAIYAPIRRAIGGRAGVLLGAMVAAWFSVILASGAFAIELAFSSGWANFFQTLSWMALVHAGIGLGEALVTGLVIRFILLTRPDLVYQADETEASAPGWGALICAGLGIALAVCVFLAPFASEHPDGLEYVGEKLGFLKEGVPAMIPAPIPDYSLPLLGDANVKAATAFAGLVGTLVVFAVGLGLARVFSTTKPTGVDPDAA</sequence>
<dbReference type="RefSeq" id="WP_406697517.1">
    <property type="nucleotide sequence ID" value="NZ_CP155447.1"/>
</dbReference>
<dbReference type="GO" id="GO:0005886">
    <property type="term" value="C:plasma membrane"/>
    <property type="evidence" value="ECO:0007669"/>
    <property type="project" value="UniProtKB-SubCell"/>
</dbReference>
<feature type="transmembrane region" description="Helical" evidence="7">
    <location>
        <begin position="42"/>
        <end position="60"/>
    </location>
</feature>
<feature type="transmembrane region" description="Helical" evidence="7">
    <location>
        <begin position="138"/>
        <end position="160"/>
    </location>
</feature>
<feature type="domain" description="PDGLE" evidence="8">
    <location>
        <begin position="224"/>
        <end position="311"/>
    </location>
</feature>
<reference evidence="9" key="1">
    <citation type="submission" date="2024-05" db="EMBL/GenBank/DDBJ databases">
        <title>Planctomycetes of the genus Singulisphaera possess chitinolytic capabilities.</title>
        <authorList>
            <person name="Ivanova A."/>
        </authorList>
    </citation>
    <scope>NUCLEOTIDE SEQUENCE</scope>
    <source>
        <strain evidence="9">Ch08T</strain>
    </source>
</reference>
<feature type="transmembrane region" description="Helical" evidence="7">
    <location>
        <begin position="180"/>
        <end position="201"/>
    </location>
</feature>
<feature type="transmembrane region" description="Helical" evidence="7">
    <location>
        <begin position="106"/>
        <end position="126"/>
    </location>
</feature>
<name>A0AAU7CI89_9BACT</name>
<feature type="transmembrane region" description="Helical" evidence="7">
    <location>
        <begin position="287"/>
        <end position="308"/>
    </location>
</feature>
<organism evidence="9">
    <name type="scientific">Singulisphaera sp. Ch08</name>
    <dbReference type="NCBI Taxonomy" id="3120278"/>
    <lineage>
        <taxon>Bacteria</taxon>
        <taxon>Pseudomonadati</taxon>
        <taxon>Planctomycetota</taxon>
        <taxon>Planctomycetia</taxon>
        <taxon>Isosphaerales</taxon>
        <taxon>Isosphaeraceae</taxon>
        <taxon>Singulisphaera</taxon>
    </lineage>
</organism>
<dbReference type="PANTHER" id="PTHR34229">
    <property type="entry name" value="METAL TRANSPORT PROTEIN HI_1621-RELATED"/>
    <property type="match status" value="1"/>
</dbReference>
<dbReference type="Gene3D" id="1.10.1760.20">
    <property type="match status" value="1"/>
</dbReference>
<feature type="transmembrane region" description="Helical" evidence="7">
    <location>
        <begin position="72"/>
        <end position="100"/>
    </location>
</feature>
<accession>A0AAU7CI89</accession>